<evidence type="ECO:0000256" key="1">
    <source>
        <dbReference type="ARBA" id="ARBA00001257"/>
    </source>
</evidence>
<dbReference type="Gene3D" id="3.90.1200.10">
    <property type="match status" value="1"/>
</dbReference>
<keyword evidence="5" id="KW-0031">Aminopeptidase</keyword>
<dbReference type="Gene3D" id="2.140.10.30">
    <property type="entry name" value="Dipeptidylpeptidase IV, N-terminal domain"/>
    <property type="match status" value="1"/>
</dbReference>
<dbReference type="GO" id="GO:0005576">
    <property type="term" value="C:extracellular region"/>
    <property type="evidence" value="ECO:0007669"/>
    <property type="project" value="UniProtKB-SubCell"/>
</dbReference>
<dbReference type="SUPFAM" id="SSF53474">
    <property type="entry name" value="alpha/beta-Hydrolases"/>
    <property type="match status" value="1"/>
</dbReference>
<dbReference type="PANTHER" id="PTHR11731:SF162">
    <property type="entry name" value="DIPEPTIDYL PEPTIDASE 4-RELATED"/>
    <property type="match status" value="1"/>
</dbReference>
<keyword evidence="11" id="KW-0325">Glycoprotein</keyword>
<keyword evidence="10" id="KW-0720">Serine protease</keyword>
<dbReference type="Pfam" id="PF01636">
    <property type="entry name" value="APH"/>
    <property type="match status" value="1"/>
</dbReference>
<dbReference type="EC" id="3.4.14.5" evidence="4"/>
<comment type="catalytic activity">
    <reaction evidence="1">
        <text>Release of an N-terminal dipeptide, Xaa-Yaa-|-Zaa-, from a polypeptide, preferentially when Yaa is Pro, provided Zaa is neither Pro nor hydroxyproline.</text>
        <dbReference type="EC" id="3.4.14.5"/>
    </reaction>
</comment>
<accession>A0A8H3UN02</accession>
<dbReference type="GO" id="GO:0006508">
    <property type="term" value="P:proteolysis"/>
    <property type="evidence" value="ECO:0007669"/>
    <property type="project" value="UniProtKB-KW"/>
</dbReference>
<gene>
    <name evidence="16" type="ORF">BLS_003942</name>
</gene>
<proteinExistence type="inferred from homology"/>
<protein>
    <recommendedName>
        <fullName evidence="4">dipeptidyl-peptidase IV</fullName>
        <ecNumber evidence="4">3.4.14.5</ecNumber>
    </recommendedName>
    <alternativeName>
        <fullName evidence="12">Dipeptidyl peptidase IV</fullName>
    </alternativeName>
</protein>
<dbReference type="GO" id="GO:0008236">
    <property type="term" value="F:serine-type peptidase activity"/>
    <property type="evidence" value="ECO:0007669"/>
    <property type="project" value="UniProtKB-KW"/>
</dbReference>
<evidence type="ECO:0000259" key="15">
    <source>
        <dbReference type="Pfam" id="PF01636"/>
    </source>
</evidence>
<evidence type="ECO:0000256" key="5">
    <source>
        <dbReference type="ARBA" id="ARBA00022438"/>
    </source>
</evidence>
<dbReference type="Proteomes" id="UP000433883">
    <property type="component" value="Unassembled WGS sequence"/>
</dbReference>
<dbReference type="GO" id="GO:0004177">
    <property type="term" value="F:aminopeptidase activity"/>
    <property type="evidence" value="ECO:0007669"/>
    <property type="project" value="UniProtKB-KW"/>
</dbReference>
<evidence type="ECO:0000256" key="11">
    <source>
        <dbReference type="ARBA" id="ARBA00023180"/>
    </source>
</evidence>
<evidence type="ECO:0000256" key="12">
    <source>
        <dbReference type="ARBA" id="ARBA00030567"/>
    </source>
</evidence>
<feature type="domain" description="Peptidase S9 prolyl oligopeptidase catalytic" evidence="13">
    <location>
        <begin position="741"/>
        <end position="922"/>
    </location>
</feature>
<evidence type="ECO:0000256" key="8">
    <source>
        <dbReference type="ARBA" id="ARBA00022729"/>
    </source>
</evidence>
<keyword evidence="8" id="KW-0732">Signal</keyword>
<evidence type="ECO:0000313" key="17">
    <source>
        <dbReference type="Proteomes" id="UP000433883"/>
    </source>
</evidence>
<evidence type="ECO:0000256" key="3">
    <source>
        <dbReference type="ARBA" id="ARBA00006150"/>
    </source>
</evidence>
<dbReference type="Gene3D" id="3.40.50.1820">
    <property type="entry name" value="alpha/beta hydrolase"/>
    <property type="match status" value="1"/>
</dbReference>
<dbReference type="SUPFAM" id="SSF82171">
    <property type="entry name" value="DPP6 N-terminal domain-like"/>
    <property type="match status" value="1"/>
</dbReference>
<evidence type="ECO:0000259" key="13">
    <source>
        <dbReference type="Pfam" id="PF00326"/>
    </source>
</evidence>
<dbReference type="EMBL" id="WNWQ01000256">
    <property type="protein sequence ID" value="KAE9972645.1"/>
    <property type="molecule type" value="Genomic_DNA"/>
</dbReference>
<evidence type="ECO:0000256" key="4">
    <source>
        <dbReference type="ARBA" id="ARBA00012062"/>
    </source>
</evidence>
<dbReference type="Pfam" id="PF00930">
    <property type="entry name" value="DPPIV_N"/>
    <property type="match status" value="1"/>
</dbReference>
<evidence type="ECO:0000256" key="7">
    <source>
        <dbReference type="ARBA" id="ARBA00022670"/>
    </source>
</evidence>
<dbReference type="InterPro" id="IPR002575">
    <property type="entry name" value="Aminoglycoside_PTrfase"/>
</dbReference>
<keyword evidence="7" id="KW-0645">Protease</keyword>
<dbReference type="Pfam" id="PF00326">
    <property type="entry name" value="Peptidase_S9"/>
    <property type="match status" value="1"/>
</dbReference>
<dbReference type="InterPro" id="IPR001375">
    <property type="entry name" value="Peptidase_S9_cat"/>
</dbReference>
<evidence type="ECO:0000256" key="10">
    <source>
        <dbReference type="ARBA" id="ARBA00022825"/>
    </source>
</evidence>
<evidence type="ECO:0000256" key="6">
    <source>
        <dbReference type="ARBA" id="ARBA00022525"/>
    </source>
</evidence>
<dbReference type="InterPro" id="IPR011009">
    <property type="entry name" value="Kinase-like_dom_sf"/>
</dbReference>
<comment type="subcellular location">
    <subcellularLocation>
        <location evidence="2">Secreted</location>
    </subcellularLocation>
</comment>
<organism evidence="16 17">
    <name type="scientific">Venturia inaequalis</name>
    <name type="common">Apple scab fungus</name>
    <dbReference type="NCBI Taxonomy" id="5025"/>
    <lineage>
        <taxon>Eukaryota</taxon>
        <taxon>Fungi</taxon>
        <taxon>Dikarya</taxon>
        <taxon>Ascomycota</taxon>
        <taxon>Pezizomycotina</taxon>
        <taxon>Dothideomycetes</taxon>
        <taxon>Pleosporomycetidae</taxon>
        <taxon>Venturiales</taxon>
        <taxon>Venturiaceae</taxon>
        <taxon>Venturia</taxon>
    </lineage>
</organism>
<dbReference type="InterPro" id="IPR029058">
    <property type="entry name" value="AB_hydrolase_fold"/>
</dbReference>
<dbReference type="GO" id="GO:0005886">
    <property type="term" value="C:plasma membrane"/>
    <property type="evidence" value="ECO:0007669"/>
    <property type="project" value="TreeGrafter"/>
</dbReference>
<comment type="caution">
    <text evidence="16">The sequence shown here is derived from an EMBL/GenBank/DDBJ whole genome shotgun (WGS) entry which is preliminary data.</text>
</comment>
<feature type="domain" description="Dipeptidylpeptidase IV N-terminal" evidence="14">
    <location>
        <begin position="264"/>
        <end position="645"/>
    </location>
</feature>
<dbReference type="GO" id="GO:0008239">
    <property type="term" value="F:dipeptidyl-peptidase activity"/>
    <property type="evidence" value="ECO:0007669"/>
    <property type="project" value="UniProtKB-EC"/>
</dbReference>
<dbReference type="PANTHER" id="PTHR11731">
    <property type="entry name" value="PROTEASE FAMILY S9B,C DIPEPTIDYL-PEPTIDASE IV-RELATED"/>
    <property type="match status" value="1"/>
</dbReference>
<keyword evidence="6" id="KW-0964">Secreted</keyword>
<keyword evidence="9" id="KW-0378">Hydrolase</keyword>
<feature type="domain" description="Aminoglycoside phosphotransferase" evidence="15">
    <location>
        <begin position="56"/>
        <end position="127"/>
    </location>
</feature>
<dbReference type="AlphaFoldDB" id="A0A8H3UN02"/>
<dbReference type="InterPro" id="IPR050278">
    <property type="entry name" value="Serine_Prot_S9B/DPPIV"/>
</dbReference>
<comment type="similarity">
    <text evidence="3">Belongs to the peptidase S9B family.</text>
</comment>
<name>A0A8H3UN02_VENIN</name>
<dbReference type="SUPFAM" id="SSF56112">
    <property type="entry name" value="Protein kinase-like (PK-like)"/>
    <property type="match status" value="1"/>
</dbReference>
<evidence type="ECO:0000256" key="9">
    <source>
        <dbReference type="ARBA" id="ARBA00022801"/>
    </source>
</evidence>
<dbReference type="InterPro" id="IPR002469">
    <property type="entry name" value="Peptidase_S9B_N"/>
</dbReference>
<reference evidence="16 17" key="1">
    <citation type="submission" date="2019-11" db="EMBL/GenBank/DDBJ databases">
        <title>Venturia inaequalis Genome Resource.</title>
        <authorList>
            <person name="Lichtner F.J."/>
        </authorList>
    </citation>
    <scope>NUCLEOTIDE SEQUENCE [LARGE SCALE GENOMIC DNA]</scope>
    <source>
        <strain evidence="16">Bline_iso_100314</strain>
    </source>
</reference>
<evidence type="ECO:0000259" key="14">
    <source>
        <dbReference type="Pfam" id="PF00930"/>
    </source>
</evidence>
<evidence type="ECO:0000313" key="16">
    <source>
        <dbReference type="EMBL" id="KAE9972645.1"/>
    </source>
</evidence>
<evidence type="ECO:0000256" key="2">
    <source>
        <dbReference type="ARBA" id="ARBA00004613"/>
    </source>
</evidence>
<dbReference type="FunFam" id="3.40.50.1820:FF:000003">
    <property type="entry name" value="Dipeptidyl peptidase 4"/>
    <property type="match status" value="1"/>
</dbReference>
<sequence length="1012" mass="113668">MDVIPGVTLKTIAPFGPCLTGAEMRRQENLVQDFAEFVSRGWPKDNLKQPVHDGKVGSQIPKKLKMLAEQLPYRQHREVARRTLDNISSLSQLPVVVTHGDTIPSNIMCAPDTGRLTGVVDWAEAEYLPFGTCLYGLEHFLGRLSSSKRRDSVIEGGRFIPYERASHLRRLFWQSLRLKVPALQEDDNLMKLVVMAKTIGILLCGPLLPETQTFNWVKNSSQDGLHVKITTAGLVLEDIVTEKQTTLVPAAKLPKAIKQYWSNSNLTKILYSTNFRKLYRHSYYADYFVQDVGTGDIVPLVADQKQDVQYAVWSGNMKENVIGYVRGNNIYIWKDGKTTQVTQNGGPDMFNGVPDWVYEEEILEDKFALWFNEAGDRLAYLSINETGVQTYRVPYYMDQTNPKASIPQPYPRELELRYPKAGSTNPTAKLLLLSLDWDQSGPQPLVIDVNTVTSFEPNDCIIGEVAWLGDRLAARTFNRVQNASKLVLYDTRDNSTKVIKSQDGGDGWIDNTRTMIYLGVIAQYDPLDVWGKNGCCEEYFIDKTDLTNWNHFYLFPTMFAKNDAIPVTSGDFDTRKILHVNKEEKLIFFTSAETHATESHLYMVSYRTFEKTPITDTSKPGFYSASFSPGSKYFVLNYEGPNVPYQELYSMGDLKKPIRTVTTNKVLQDQLKEYKLPIIRYADLKHPAGWNISAMLRYPANFNPEKKYPLLVTPYGGPGSQDVSKTMQLFDFKAYASSDPDLEYFTYTVDNRGTNYRGRLFRTEVAHRIGQLESEDQLWAAKQLARQNKFIDADKIAMWGWSYGGFITAKAVEADSGIISLGLITSPVSDHRLYDSMWTERYMGLPTTNAANYTATAIRKVAGFKNIAGGVLLQHGTGDDNVHFQNSAALVDTLIGGGVGPDKLQVQYFPDSDHNIGYNGAYRFLHRQLAKRLWEERVRVVGNGTGAGHQWGRRSVADSSGSGVFSEGFGVVRAAGVGGSWKGMEAVGTLVKGTKEYGERLDAFLKKIDGGE</sequence>